<name>A0A072TVH1_MEDTR</name>
<feature type="signal peptide" evidence="1">
    <location>
        <begin position="1"/>
        <end position="25"/>
    </location>
</feature>
<evidence type="ECO:0000313" key="2">
    <source>
        <dbReference type="EMBL" id="KEH17535.1"/>
    </source>
</evidence>
<reference evidence="2 4" key="2">
    <citation type="journal article" date="2014" name="BMC Genomics">
        <title>An improved genome release (version Mt4.0) for the model legume Medicago truncatula.</title>
        <authorList>
            <person name="Tang H."/>
            <person name="Krishnakumar V."/>
            <person name="Bidwell S."/>
            <person name="Rosen B."/>
            <person name="Chan A."/>
            <person name="Zhou S."/>
            <person name="Gentzbittel L."/>
            <person name="Childs K.L."/>
            <person name="Yandell M."/>
            <person name="Gundlach H."/>
            <person name="Mayer K.F."/>
            <person name="Schwartz D.C."/>
            <person name="Town C.D."/>
        </authorList>
    </citation>
    <scope>GENOME REANNOTATION</scope>
    <source>
        <strain evidence="2">A17</strain>
        <strain evidence="3 4">cv. Jemalong A17</strain>
    </source>
</reference>
<reference evidence="2 4" key="1">
    <citation type="journal article" date="2011" name="Nature">
        <title>The Medicago genome provides insight into the evolution of rhizobial symbioses.</title>
        <authorList>
            <person name="Young N.D."/>
            <person name="Debelle F."/>
            <person name="Oldroyd G.E."/>
            <person name="Geurts R."/>
            <person name="Cannon S.B."/>
            <person name="Udvardi M.K."/>
            <person name="Benedito V.A."/>
            <person name="Mayer K.F."/>
            <person name="Gouzy J."/>
            <person name="Schoof H."/>
            <person name="Van de Peer Y."/>
            <person name="Proost S."/>
            <person name="Cook D.R."/>
            <person name="Meyers B.C."/>
            <person name="Spannagl M."/>
            <person name="Cheung F."/>
            <person name="De Mita S."/>
            <person name="Krishnakumar V."/>
            <person name="Gundlach H."/>
            <person name="Zhou S."/>
            <person name="Mudge J."/>
            <person name="Bharti A.K."/>
            <person name="Murray J.D."/>
            <person name="Naoumkina M.A."/>
            <person name="Rosen B."/>
            <person name="Silverstein K.A."/>
            <person name="Tang H."/>
            <person name="Rombauts S."/>
            <person name="Zhao P.X."/>
            <person name="Zhou P."/>
            <person name="Barbe V."/>
            <person name="Bardou P."/>
            <person name="Bechner M."/>
            <person name="Bellec A."/>
            <person name="Berger A."/>
            <person name="Berges H."/>
            <person name="Bidwell S."/>
            <person name="Bisseling T."/>
            <person name="Choisne N."/>
            <person name="Couloux A."/>
            <person name="Denny R."/>
            <person name="Deshpande S."/>
            <person name="Dai X."/>
            <person name="Doyle J.J."/>
            <person name="Dudez A.M."/>
            <person name="Farmer A.D."/>
            <person name="Fouteau S."/>
            <person name="Franken C."/>
            <person name="Gibelin C."/>
            <person name="Gish J."/>
            <person name="Goldstein S."/>
            <person name="Gonzalez A.J."/>
            <person name="Green P.J."/>
            <person name="Hallab A."/>
            <person name="Hartog M."/>
            <person name="Hua A."/>
            <person name="Humphray S.J."/>
            <person name="Jeong D.H."/>
            <person name="Jing Y."/>
            <person name="Jocker A."/>
            <person name="Kenton S.M."/>
            <person name="Kim D.J."/>
            <person name="Klee K."/>
            <person name="Lai H."/>
            <person name="Lang C."/>
            <person name="Lin S."/>
            <person name="Macmil S.L."/>
            <person name="Magdelenat G."/>
            <person name="Matthews L."/>
            <person name="McCorrison J."/>
            <person name="Monaghan E.L."/>
            <person name="Mun J.H."/>
            <person name="Najar F.Z."/>
            <person name="Nicholson C."/>
            <person name="Noirot C."/>
            <person name="O'Bleness M."/>
            <person name="Paule C.R."/>
            <person name="Poulain J."/>
            <person name="Prion F."/>
            <person name="Qin B."/>
            <person name="Qu C."/>
            <person name="Retzel E.F."/>
            <person name="Riddle C."/>
            <person name="Sallet E."/>
            <person name="Samain S."/>
            <person name="Samson N."/>
            <person name="Sanders I."/>
            <person name="Saurat O."/>
            <person name="Scarpelli C."/>
            <person name="Schiex T."/>
            <person name="Segurens B."/>
            <person name="Severin A.J."/>
            <person name="Sherrier D.J."/>
            <person name="Shi R."/>
            <person name="Sims S."/>
            <person name="Singer S.R."/>
            <person name="Sinharoy S."/>
            <person name="Sterck L."/>
            <person name="Viollet A."/>
            <person name="Wang B.B."/>
            <person name="Wang K."/>
            <person name="Wang M."/>
            <person name="Wang X."/>
            <person name="Warfsmann J."/>
            <person name="Weissenbach J."/>
            <person name="White D.D."/>
            <person name="White J.D."/>
            <person name="Wiley G.B."/>
            <person name="Wincker P."/>
            <person name="Xing Y."/>
            <person name="Yang L."/>
            <person name="Yao Z."/>
            <person name="Ying F."/>
            <person name="Zhai J."/>
            <person name="Zhou L."/>
            <person name="Zuber A."/>
            <person name="Denarie J."/>
            <person name="Dixon R.A."/>
            <person name="May G.D."/>
            <person name="Schwartz D.C."/>
            <person name="Rogers J."/>
            <person name="Quetier F."/>
            <person name="Town C.D."/>
            <person name="Roe B.A."/>
        </authorList>
    </citation>
    <scope>NUCLEOTIDE SEQUENCE [LARGE SCALE GENOMIC DNA]</scope>
    <source>
        <strain evidence="2">A17</strain>
        <strain evidence="3 4">cv. Jemalong A17</strain>
    </source>
</reference>
<dbReference type="Proteomes" id="UP000002051">
    <property type="component" value="Unassembled WGS sequence"/>
</dbReference>
<protein>
    <submittedName>
        <fullName evidence="2 3">Uncharacterized protein</fullName>
    </submittedName>
</protein>
<evidence type="ECO:0000313" key="4">
    <source>
        <dbReference type="Proteomes" id="UP000002051"/>
    </source>
</evidence>
<dbReference type="PANTHER" id="PTHR33499">
    <property type="entry name" value="OS12G0282400 PROTEIN-RELATED"/>
    <property type="match status" value="1"/>
</dbReference>
<evidence type="ECO:0000256" key="1">
    <source>
        <dbReference type="SAM" id="SignalP"/>
    </source>
</evidence>
<accession>A0A072TVH1</accession>
<reference evidence="3" key="3">
    <citation type="submission" date="2015-06" db="UniProtKB">
        <authorList>
            <consortium name="EnsemblPlants"/>
        </authorList>
    </citation>
    <scope>IDENTIFICATION</scope>
    <source>
        <strain evidence="3">cv. Jemalong A17</strain>
    </source>
</reference>
<evidence type="ECO:0000313" key="3">
    <source>
        <dbReference type="EnsemblPlants" id="KEH17535"/>
    </source>
</evidence>
<dbReference type="EMBL" id="KL402734">
    <property type="protein sequence ID" value="KEH17535.1"/>
    <property type="molecule type" value="Genomic_DNA"/>
</dbReference>
<dbReference type="EnsemblPlants" id="KEH17535">
    <property type="protein sequence ID" value="KEH17535"/>
    <property type="gene ID" value="MTR_0009s0330"/>
</dbReference>
<dbReference type="HOGENOM" id="CLU_1374069_0_0_1"/>
<dbReference type="PANTHER" id="PTHR33499:SF43">
    <property type="entry name" value="TRANSPOSASE, PTTA_EN_SPM, PLANT"/>
    <property type="match status" value="1"/>
</dbReference>
<feature type="chain" id="PRO_5014499009" evidence="1">
    <location>
        <begin position="26"/>
        <end position="199"/>
    </location>
</feature>
<gene>
    <name evidence="2" type="ORF">MTR_0009s0330</name>
</gene>
<organism evidence="2 4">
    <name type="scientific">Medicago truncatula</name>
    <name type="common">Barrel medic</name>
    <name type="synonym">Medicago tribuloides</name>
    <dbReference type="NCBI Taxonomy" id="3880"/>
    <lineage>
        <taxon>Eukaryota</taxon>
        <taxon>Viridiplantae</taxon>
        <taxon>Streptophyta</taxon>
        <taxon>Embryophyta</taxon>
        <taxon>Tracheophyta</taxon>
        <taxon>Spermatophyta</taxon>
        <taxon>Magnoliopsida</taxon>
        <taxon>eudicotyledons</taxon>
        <taxon>Gunneridae</taxon>
        <taxon>Pentapetalae</taxon>
        <taxon>rosids</taxon>
        <taxon>fabids</taxon>
        <taxon>Fabales</taxon>
        <taxon>Fabaceae</taxon>
        <taxon>Papilionoideae</taxon>
        <taxon>50 kb inversion clade</taxon>
        <taxon>NPAAA clade</taxon>
        <taxon>Hologalegina</taxon>
        <taxon>IRL clade</taxon>
        <taxon>Trifolieae</taxon>
        <taxon>Medicago</taxon>
    </lineage>
</organism>
<proteinExistence type="predicted"/>
<sequence>MESEGLPIAFLLFAATALLTSCGESARPAVFCSFWWNVQLLLGCNPGFQPLFYKMVAVGSGAANFVTEISTVDTFDIDNTKHNRDVIIDTAKRLYRNHRCRFHKHFSQYKTNEIALEHKPDDLSDEDWKYLVDYFSSPEFNRDPETKKEANYKDLWRMTHTNSNGEWINDASKEVHVEETSSVFLQAGYEDTDSNVIYF</sequence>
<keyword evidence="1" id="KW-0732">Signal</keyword>
<keyword evidence="4" id="KW-1185">Reference proteome</keyword>
<dbReference type="AlphaFoldDB" id="A0A072TVH1"/>